<evidence type="ECO:0000313" key="1">
    <source>
        <dbReference type="EMBL" id="MFD0950098.1"/>
    </source>
</evidence>
<proteinExistence type="predicted"/>
<protein>
    <recommendedName>
        <fullName evidence="3">Protein involved in plasmid replication-relaxation</fullName>
    </recommendedName>
</protein>
<organism evidence="1 2">
    <name type="scientific">Paraperlucidibaca wandonensis</name>
    <dbReference type="NCBI Taxonomy" id="1268273"/>
    <lineage>
        <taxon>Bacteria</taxon>
        <taxon>Pseudomonadati</taxon>
        <taxon>Pseudomonadota</taxon>
        <taxon>Gammaproteobacteria</taxon>
        <taxon>Moraxellales</taxon>
        <taxon>Moraxellaceae</taxon>
        <taxon>Paraperlucidibaca</taxon>
    </lineage>
</organism>
<name>A0ABW3HF49_9GAMM</name>
<comment type="caution">
    <text evidence="1">The sequence shown here is derived from an EMBL/GenBank/DDBJ whole genome shotgun (WGS) entry which is preliminary data.</text>
</comment>
<sequence length="277" mass="31403">MMTSSVRNPRSSTASPFLRGLEKNATVISWLWRWHYSTNQVTAELLASSAAVARNLTARLEKAGLLRRVESDELQGANLWMLTLDGCSVAAELDDYLPAHYDTRPSTIDHRKVRHEVSLQWFIARAQAQGKIHSPLPDRLLRANANSYEKISDCLCIDAHGNRLSIEVERTEKTSRRLDLFLWGLLRQLQANEVQQVIVVTQIRGLVERYRATLTSPDGIIRWRKDNIANKWVSLDATRPAPELIRCISFIHEPAINAPLHPYSLTHGRKKRAEGAA</sequence>
<accession>A0ABW3HF49</accession>
<dbReference type="EMBL" id="JBHTIT010000001">
    <property type="protein sequence ID" value="MFD0950098.1"/>
    <property type="molecule type" value="Genomic_DNA"/>
</dbReference>
<evidence type="ECO:0008006" key="3">
    <source>
        <dbReference type="Google" id="ProtNLM"/>
    </source>
</evidence>
<dbReference type="Proteomes" id="UP001597044">
    <property type="component" value="Unassembled WGS sequence"/>
</dbReference>
<reference evidence="2" key="1">
    <citation type="journal article" date="2019" name="Int. J. Syst. Evol. Microbiol.">
        <title>The Global Catalogue of Microorganisms (GCM) 10K type strain sequencing project: providing services to taxonomists for standard genome sequencing and annotation.</title>
        <authorList>
            <consortium name="The Broad Institute Genomics Platform"/>
            <consortium name="The Broad Institute Genome Sequencing Center for Infectious Disease"/>
            <person name="Wu L."/>
            <person name="Ma J."/>
        </authorList>
    </citation>
    <scope>NUCLEOTIDE SEQUENCE [LARGE SCALE GENOMIC DNA]</scope>
    <source>
        <strain evidence="2">CCUG 63419</strain>
    </source>
</reference>
<dbReference type="RefSeq" id="WP_379070486.1">
    <property type="nucleotide sequence ID" value="NZ_JBHTIT010000001.1"/>
</dbReference>
<gene>
    <name evidence="1" type="ORF">ACFQ0F_06815</name>
</gene>
<evidence type="ECO:0000313" key="2">
    <source>
        <dbReference type="Proteomes" id="UP001597044"/>
    </source>
</evidence>
<keyword evidence="2" id="KW-1185">Reference proteome</keyword>